<feature type="region of interest" description="Disordered" evidence="8">
    <location>
        <begin position="694"/>
        <end position="714"/>
    </location>
</feature>
<evidence type="ECO:0000256" key="7">
    <source>
        <dbReference type="ARBA" id="ARBA00023136"/>
    </source>
</evidence>
<feature type="transmembrane region" description="Helical" evidence="9">
    <location>
        <begin position="127"/>
        <end position="145"/>
    </location>
</feature>
<keyword evidence="3 11" id="KW-0328">Glycosyltransferase</keyword>
<dbReference type="InterPro" id="IPR016024">
    <property type="entry name" value="ARM-type_fold"/>
</dbReference>
<feature type="transmembrane region" description="Helical" evidence="9">
    <location>
        <begin position="392"/>
        <end position="411"/>
    </location>
</feature>
<keyword evidence="4 11" id="KW-0808">Transferase</keyword>
<organism evidence="11 12">
    <name type="scientific">candidate division CSSED10-310 bacterium</name>
    <dbReference type="NCBI Taxonomy" id="2855610"/>
    <lineage>
        <taxon>Bacteria</taxon>
        <taxon>Bacteria division CSSED10-310</taxon>
    </lineage>
</organism>
<dbReference type="EC" id="2.4.-.-" evidence="11"/>
<name>A0ABV6YSH8_UNCC1</name>
<reference evidence="11 12" key="1">
    <citation type="submission" date="2024-09" db="EMBL/GenBank/DDBJ databases">
        <title>Laminarin stimulates single cell rates of sulfate reduction while oxygen inhibits transcriptomic activity in coastal marine sediment.</title>
        <authorList>
            <person name="Lindsay M."/>
            <person name="Orcutt B."/>
            <person name="Emerson D."/>
            <person name="Stepanauskas R."/>
            <person name="D'Angelo T."/>
        </authorList>
    </citation>
    <scope>NUCLEOTIDE SEQUENCE [LARGE SCALE GENOMIC DNA]</scope>
    <source>
        <strain evidence="11">SAG AM-311-K15</strain>
    </source>
</reference>
<comment type="caution">
    <text evidence="11">The sequence shown here is derived from an EMBL/GenBank/DDBJ whole genome shotgun (WGS) entry which is preliminary data.</text>
</comment>
<evidence type="ECO:0000256" key="9">
    <source>
        <dbReference type="SAM" id="Phobius"/>
    </source>
</evidence>
<keyword evidence="7 9" id="KW-0472">Membrane</keyword>
<feature type="transmembrane region" description="Helical" evidence="9">
    <location>
        <begin position="6"/>
        <end position="25"/>
    </location>
</feature>
<feature type="transmembrane region" description="Helical" evidence="9">
    <location>
        <begin position="245"/>
        <end position="270"/>
    </location>
</feature>
<feature type="compositionally biased region" description="Basic and acidic residues" evidence="8">
    <location>
        <begin position="694"/>
        <end position="706"/>
    </location>
</feature>
<dbReference type="InterPro" id="IPR050297">
    <property type="entry name" value="LipidA_mod_glycosyltrf_83"/>
</dbReference>
<keyword evidence="12" id="KW-1185">Reference proteome</keyword>
<feature type="transmembrane region" description="Helical" evidence="9">
    <location>
        <begin position="290"/>
        <end position="318"/>
    </location>
</feature>
<protein>
    <submittedName>
        <fullName evidence="11">Glycosyltransferase family 39 protein</fullName>
        <ecNumber evidence="11">2.4.-.-</ecNumber>
    </submittedName>
</protein>
<dbReference type="GO" id="GO:0016757">
    <property type="term" value="F:glycosyltransferase activity"/>
    <property type="evidence" value="ECO:0007669"/>
    <property type="project" value="UniProtKB-KW"/>
</dbReference>
<evidence type="ECO:0000256" key="5">
    <source>
        <dbReference type="ARBA" id="ARBA00022692"/>
    </source>
</evidence>
<dbReference type="InterPro" id="IPR011989">
    <property type="entry name" value="ARM-like"/>
</dbReference>
<feature type="transmembrane region" description="Helical" evidence="9">
    <location>
        <begin position="360"/>
        <end position="380"/>
    </location>
</feature>
<keyword evidence="2" id="KW-1003">Cell membrane</keyword>
<feature type="transmembrane region" description="Helical" evidence="9">
    <location>
        <begin position="203"/>
        <end position="233"/>
    </location>
</feature>
<feature type="transmembrane region" description="Helical" evidence="9">
    <location>
        <begin position="173"/>
        <end position="191"/>
    </location>
</feature>
<proteinExistence type="predicted"/>
<feature type="domain" description="Glycosyltransferase RgtA/B/C/D-like" evidence="10">
    <location>
        <begin position="117"/>
        <end position="253"/>
    </location>
</feature>
<evidence type="ECO:0000256" key="2">
    <source>
        <dbReference type="ARBA" id="ARBA00022475"/>
    </source>
</evidence>
<evidence type="ECO:0000313" key="11">
    <source>
        <dbReference type="EMBL" id="MFC1849162.1"/>
    </source>
</evidence>
<evidence type="ECO:0000259" key="10">
    <source>
        <dbReference type="Pfam" id="PF13231"/>
    </source>
</evidence>
<dbReference type="SUPFAM" id="SSF48371">
    <property type="entry name" value="ARM repeat"/>
    <property type="match status" value="1"/>
</dbReference>
<evidence type="ECO:0000256" key="4">
    <source>
        <dbReference type="ARBA" id="ARBA00022679"/>
    </source>
</evidence>
<dbReference type="Proteomes" id="UP001594351">
    <property type="component" value="Unassembled WGS sequence"/>
</dbReference>
<dbReference type="EMBL" id="JBHPBY010000024">
    <property type="protein sequence ID" value="MFC1849162.1"/>
    <property type="molecule type" value="Genomic_DNA"/>
</dbReference>
<sequence length="849" mass="96381">MKGNRFLQGLLKFLVLLILLFFFWIKISENVPNYVYGFDHYGYFAHAQGLARYGFGGGWGQDSGAPELAEYLINRELISISPEFDLGSLLTPPSFWLENFEDGTLINQYPPGFPLLLSFFKGHEAGIYYLNAALVSFWCGLLFLFCHKKYYWHYLIGVTAVLFLPEFFNNTLLVTADIISTILVLTAYFLLGPESAERKRVWYIFGAGCACGFSFLVRYPNIIVMPLFLVLIISQERVSGTKKRVFLAAVFFLGGVFSSGLLPIGIYLWRLFGTLWQSTYLYHEPLSVKYLLTGLIHYLGFPFKYGVSALGIVGCALYGLSVSAKGNIRLRHTVLAGLLLCVTYILFYSCYTTENFDPRYILPAIGLVMIGFAHGLIIFLDRYVSSHWGVKALASLIFIVLLISGSEKHYISGDRIDHHIFRKIEDFTPDNAIILASGWSGTVRHYCHRKSYRWLWTSKEVVDSTVEFFLEKKYPLFVLFDHKGDTAQDYKLFLTKRFVLKQTFLHFSERKIELYRILGYAADGGLSHGKIIPEMGSEIVFEEGIATFQGPGVAYNLSVFQSRQGSFPGRNDSSFLLAGTWQGLFFHLFPEYRLSQQTIVIQVEYRDDAGDFVIAHIVPDGSAQQQVIVLEGSGQWLTGAVAVQLSADDSGEIRIQNDDDQDQILIRRVKILPALAQPQAFTFAGLEQKLLETSKKKDKPLDRQKESPPTSSWDYHQTLLLSPLPRVRAQTLLELLQTAPASIIPNIMSQAEKLLTDPYFLVRYYTLCLLKQSGVSESTAELVKLCLQDEMALNRRTAAIILLQKNDRTGIAVLKQDLNSPNYWEKLAAEKILQNFNIPYHRKYKPEFD</sequence>
<evidence type="ECO:0000256" key="3">
    <source>
        <dbReference type="ARBA" id="ARBA00022676"/>
    </source>
</evidence>
<feature type="transmembrane region" description="Helical" evidence="9">
    <location>
        <begin position="330"/>
        <end position="348"/>
    </location>
</feature>
<evidence type="ECO:0000256" key="1">
    <source>
        <dbReference type="ARBA" id="ARBA00004651"/>
    </source>
</evidence>
<evidence type="ECO:0000256" key="8">
    <source>
        <dbReference type="SAM" id="MobiDB-lite"/>
    </source>
</evidence>
<dbReference type="Gene3D" id="1.25.10.10">
    <property type="entry name" value="Leucine-rich Repeat Variant"/>
    <property type="match status" value="1"/>
</dbReference>
<comment type="subcellular location">
    <subcellularLocation>
        <location evidence="1">Cell membrane</location>
        <topology evidence="1">Multi-pass membrane protein</topology>
    </subcellularLocation>
</comment>
<evidence type="ECO:0000313" key="12">
    <source>
        <dbReference type="Proteomes" id="UP001594351"/>
    </source>
</evidence>
<dbReference type="PANTHER" id="PTHR33908">
    <property type="entry name" value="MANNOSYLTRANSFERASE YKCB-RELATED"/>
    <property type="match status" value="1"/>
</dbReference>
<dbReference type="Pfam" id="PF13231">
    <property type="entry name" value="PMT_2"/>
    <property type="match status" value="1"/>
</dbReference>
<keyword evidence="5 9" id="KW-0812">Transmembrane</keyword>
<keyword evidence="6 9" id="KW-1133">Transmembrane helix</keyword>
<evidence type="ECO:0000256" key="6">
    <source>
        <dbReference type="ARBA" id="ARBA00022989"/>
    </source>
</evidence>
<gene>
    <name evidence="11" type="ORF">ACFL27_03035</name>
</gene>
<dbReference type="InterPro" id="IPR038731">
    <property type="entry name" value="RgtA/B/C-like"/>
</dbReference>
<accession>A0ABV6YSH8</accession>
<dbReference type="PANTHER" id="PTHR33908:SF11">
    <property type="entry name" value="MEMBRANE PROTEIN"/>
    <property type="match status" value="1"/>
</dbReference>